<feature type="compositionally biased region" description="Polar residues" evidence="1">
    <location>
        <begin position="528"/>
        <end position="546"/>
    </location>
</feature>
<dbReference type="GO" id="GO:0003700">
    <property type="term" value="F:DNA-binding transcription factor activity"/>
    <property type="evidence" value="ECO:0007669"/>
    <property type="project" value="InterPro"/>
</dbReference>
<feature type="domain" description="BZIP" evidence="2">
    <location>
        <begin position="195"/>
        <end position="249"/>
    </location>
</feature>
<dbReference type="InterPro" id="IPR004827">
    <property type="entry name" value="bZIP"/>
</dbReference>
<evidence type="ECO:0000256" key="1">
    <source>
        <dbReference type="SAM" id="MobiDB-lite"/>
    </source>
</evidence>
<feature type="compositionally biased region" description="Polar residues" evidence="1">
    <location>
        <begin position="166"/>
        <end position="178"/>
    </location>
</feature>
<feature type="compositionally biased region" description="Polar residues" evidence="1">
    <location>
        <begin position="140"/>
        <end position="158"/>
    </location>
</feature>
<name>A0AAW1NLP9_9CHLO</name>
<feature type="region of interest" description="Disordered" evidence="1">
    <location>
        <begin position="62"/>
        <end position="208"/>
    </location>
</feature>
<reference evidence="3 4" key="1">
    <citation type="journal article" date="2024" name="Nat. Commun.">
        <title>Phylogenomics reveals the evolutionary origins of lichenization in chlorophyte algae.</title>
        <authorList>
            <person name="Puginier C."/>
            <person name="Libourel C."/>
            <person name="Otte J."/>
            <person name="Skaloud P."/>
            <person name="Haon M."/>
            <person name="Grisel S."/>
            <person name="Petersen M."/>
            <person name="Berrin J.G."/>
            <person name="Delaux P.M."/>
            <person name="Dal Grande F."/>
            <person name="Keller J."/>
        </authorList>
    </citation>
    <scope>NUCLEOTIDE SEQUENCE [LARGE SCALE GENOMIC DNA]</scope>
    <source>
        <strain evidence="3 4">SAG 2036</strain>
    </source>
</reference>
<sequence length="546" mass="58486">MAAHIYPAPISPAQSWEGCGLEGSDLFDLEALLDNCFGEAQPAGANSTGFLLSDAALESLPVPSGALPEAPWPFPDHGSQQPASPPGPNFPAIPGSRDPNSTGTPPHQMQATSSSPNLQWQNGNLDLSPSMPPIAFAPAISTSGHQRTDSGASGQNMSAPFAFSGRQDSGDISPSTSALPPGHKDFSSKPTLVDRNRQAQRRHRARAKARVDSLEAAVERLQNEKTAVVAERAALQGQVAMLTQMLHQRDDQLARAAKESAPITTPAGARAAAEALAAGVQDVLTLTVRGDGEQQLRLTPAQVKAMSAEDLVQLWKEYVSQLALLLGRDGNGCRDSETHARVTKLINEVSLLLMRASMANTLTMKRFVIARSNEEGSGPSSQDSKEVWCEAARALHLSDAQRATVLKLRHAFLRHQDGLLKAHREALLGLSATAPEGVRGRALAAQFLKAEEHIQQLRQQLLRENTLICDFVATFWKQILTPEQTAKCLVRAYPWYPDSLTMCTYIAAEAGDNSAAEALYGETDSDTARSPTPSQGPGQLQPEESG</sequence>
<dbReference type="Gene3D" id="1.20.5.170">
    <property type="match status" value="1"/>
</dbReference>
<keyword evidence="4" id="KW-1185">Reference proteome</keyword>
<gene>
    <name evidence="3" type="ORF">WJX73_003312</name>
</gene>
<dbReference type="EMBL" id="JALJOQ010000287">
    <property type="protein sequence ID" value="KAK9785875.1"/>
    <property type="molecule type" value="Genomic_DNA"/>
</dbReference>
<feature type="region of interest" description="Disordered" evidence="1">
    <location>
        <begin position="517"/>
        <end position="546"/>
    </location>
</feature>
<dbReference type="Proteomes" id="UP001465755">
    <property type="component" value="Unassembled WGS sequence"/>
</dbReference>
<protein>
    <recommendedName>
        <fullName evidence="2">BZIP domain-containing protein</fullName>
    </recommendedName>
</protein>
<accession>A0AAW1NLP9</accession>
<comment type="caution">
    <text evidence="3">The sequence shown here is derived from an EMBL/GenBank/DDBJ whole genome shotgun (WGS) entry which is preliminary data.</text>
</comment>
<feature type="compositionally biased region" description="Basic and acidic residues" evidence="1">
    <location>
        <begin position="182"/>
        <end position="197"/>
    </location>
</feature>
<dbReference type="InterPro" id="IPR046347">
    <property type="entry name" value="bZIP_sf"/>
</dbReference>
<evidence type="ECO:0000259" key="2">
    <source>
        <dbReference type="PROSITE" id="PS50217"/>
    </source>
</evidence>
<feature type="compositionally biased region" description="Polar residues" evidence="1">
    <location>
        <begin position="98"/>
        <end position="127"/>
    </location>
</feature>
<dbReference type="AlphaFoldDB" id="A0AAW1NLP9"/>
<organism evidence="3 4">
    <name type="scientific">Symbiochloris irregularis</name>
    <dbReference type="NCBI Taxonomy" id="706552"/>
    <lineage>
        <taxon>Eukaryota</taxon>
        <taxon>Viridiplantae</taxon>
        <taxon>Chlorophyta</taxon>
        <taxon>core chlorophytes</taxon>
        <taxon>Trebouxiophyceae</taxon>
        <taxon>Trebouxiales</taxon>
        <taxon>Trebouxiaceae</taxon>
        <taxon>Symbiochloris</taxon>
    </lineage>
</organism>
<feature type="compositionally biased region" description="Basic residues" evidence="1">
    <location>
        <begin position="198"/>
        <end position="208"/>
    </location>
</feature>
<dbReference type="SMART" id="SM00338">
    <property type="entry name" value="BRLZ"/>
    <property type="match status" value="1"/>
</dbReference>
<proteinExistence type="predicted"/>
<dbReference type="SUPFAM" id="SSF57959">
    <property type="entry name" value="Leucine zipper domain"/>
    <property type="match status" value="1"/>
</dbReference>
<dbReference type="PROSITE" id="PS50217">
    <property type="entry name" value="BZIP"/>
    <property type="match status" value="1"/>
</dbReference>
<evidence type="ECO:0000313" key="3">
    <source>
        <dbReference type="EMBL" id="KAK9785875.1"/>
    </source>
</evidence>
<evidence type="ECO:0000313" key="4">
    <source>
        <dbReference type="Proteomes" id="UP001465755"/>
    </source>
</evidence>